<evidence type="ECO:0000313" key="11">
    <source>
        <dbReference type="Proteomes" id="UP000826014"/>
    </source>
</evidence>
<dbReference type="NCBIfam" id="TIGR03026">
    <property type="entry name" value="NDP-sugDHase"/>
    <property type="match status" value="1"/>
</dbReference>
<dbReference type="EC" id="1.1.1.22" evidence="3 8"/>
<dbReference type="PIRSF" id="PIRSF000124">
    <property type="entry name" value="UDPglc_GDPman_dh"/>
    <property type="match status" value="1"/>
</dbReference>
<comment type="catalytic activity">
    <reaction evidence="7 8">
        <text>UDP-alpha-D-glucose + 2 NAD(+) + H2O = UDP-alpha-D-glucuronate + 2 NADH + 3 H(+)</text>
        <dbReference type="Rhea" id="RHEA:23596"/>
        <dbReference type="ChEBI" id="CHEBI:15377"/>
        <dbReference type="ChEBI" id="CHEBI:15378"/>
        <dbReference type="ChEBI" id="CHEBI:57540"/>
        <dbReference type="ChEBI" id="CHEBI:57945"/>
        <dbReference type="ChEBI" id="CHEBI:58052"/>
        <dbReference type="ChEBI" id="CHEBI:58885"/>
        <dbReference type="EC" id="1.1.1.22"/>
    </reaction>
</comment>
<dbReference type="InterPro" id="IPR008927">
    <property type="entry name" value="6-PGluconate_DH-like_C_sf"/>
</dbReference>
<evidence type="ECO:0000256" key="5">
    <source>
        <dbReference type="ARBA" id="ARBA00023002"/>
    </source>
</evidence>
<keyword evidence="5 8" id="KW-0560">Oxidoreductase</keyword>
<dbReference type="Gene3D" id="1.20.5.100">
    <property type="entry name" value="Cytochrome c1, transmembrane anchor, C-terminal"/>
    <property type="match status" value="1"/>
</dbReference>
<dbReference type="SUPFAM" id="SSF52413">
    <property type="entry name" value="UDP-glucose/GDP-mannose dehydrogenase C-terminal domain"/>
    <property type="match status" value="1"/>
</dbReference>
<gene>
    <name evidence="10" type="ORF">RHABOEDO_001088</name>
</gene>
<feature type="domain" description="UDP-glucose/GDP-mannose dehydrogenase C-terminal" evidence="9">
    <location>
        <begin position="322"/>
        <end position="426"/>
    </location>
</feature>
<evidence type="ECO:0000313" key="10">
    <source>
        <dbReference type="EMBL" id="QYF48856.1"/>
    </source>
</evidence>
<dbReference type="PIRSF" id="PIRSF500134">
    <property type="entry name" value="UDPglc_DH_bac"/>
    <property type="match status" value="1"/>
</dbReference>
<dbReference type="InterPro" id="IPR001732">
    <property type="entry name" value="UDP-Glc/GDP-Man_DH_N"/>
</dbReference>
<evidence type="ECO:0000256" key="8">
    <source>
        <dbReference type="PIRNR" id="PIRNR000124"/>
    </source>
</evidence>
<protein>
    <recommendedName>
        <fullName evidence="4 8">UDP-glucose 6-dehydrogenase</fullName>
        <ecNumber evidence="3 8">1.1.1.22</ecNumber>
    </recommendedName>
</protein>
<evidence type="ECO:0000256" key="1">
    <source>
        <dbReference type="ARBA" id="ARBA00004701"/>
    </source>
</evidence>
<dbReference type="InterPro" id="IPR036291">
    <property type="entry name" value="NAD(P)-bd_dom_sf"/>
</dbReference>
<comment type="pathway">
    <text evidence="1">Nucleotide-sugar biosynthesis; UDP-alpha-D-glucuronate biosynthesis; UDP-alpha-D-glucuronate from UDP-alpha-D-glucose: step 1/1.</text>
</comment>
<dbReference type="Pfam" id="PF03721">
    <property type="entry name" value="UDPG_MGDP_dh_N"/>
    <property type="match status" value="1"/>
</dbReference>
<dbReference type="Proteomes" id="UP000826014">
    <property type="component" value="Chromosome"/>
</dbReference>
<evidence type="ECO:0000256" key="4">
    <source>
        <dbReference type="ARBA" id="ARBA00015132"/>
    </source>
</evidence>
<dbReference type="Pfam" id="PF03720">
    <property type="entry name" value="UDPG_MGDP_dh_C"/>
    <property type="match status" value="1"/>
</dbReference>
<dbReference type="SMART" id="SM00984">
    <property type="entry name" value="UDPG_MGDP_dh_C"/>
    <property type="match status" value="1"/>
</dbReference>
<dbReference type="InterPro" id="IPR014027">
    <property type="entry name" value="UDP-Glc/GDP-Man_DH_C"/>
</dbReference>
<name>A0ABX8V1X7_9BACT</name>
<keyword evidence="6 8" id="KW-0520">NAD</keyword>
<dbReference type="SUPFAM" id="SSF48179">
    <property type="entry name" value="6-phosphogluconate dehydrogenase C-terminal domain-like"/>
    <property type="match status" value="1"/>
</dbReference>
<proteinExistence type="inferred from homology"/>
<dbReference type="GO" id="GO:0003979">
    <property type="term" value="F:UDP-glucose 6-dehydrogenase activity"/>
    <property type="evidence" value="ECO:0007669"/>
    <property type="project" value="UniProtKB-EC"/>
</dbReference>
<keyword evidence="11" id="KW-1185">Reference proteome</keyword>
<dbReference type="RefSeq" id="WP_215216979.1">
    <property type="nucleotide sequence ID" value="NZ_CP075587.1"/>
</dbReference>
<dbReference type="PANTHER" id="PTHR43750:SF3">
    <property type="entry name" value="UDP-GLUCOSE 6-DEHYDROGENASE TUAD"/>
    <property type="match status" value="1"/>
</dbReference>
<reference evidence="10 11" key="1">
    <citation type="journal article" date="2022" name="bioRxiv">
        <title>Ecology and evolution of chlamydial symbionts of arthropods.</title>
        <authorList>
            <person name="Halter T."/>
            <person name="Koestlbacher S."/>
            <person name="Collingro A."/>
            <person name="Sixt B.S."/>
            <person name="Toenshoff E.R."/>
            <person name="Hendrickx F."/>
            <person name="Kostanjsek R."/>
            <person name="Horn M."/>
        </authorList>
    </citation>
    <scope>NUCLEOTIDE SEQUENCE [LARGE SCALE GENOMIC DNA]</scope>
    <source>
        <strain evidence="10">W744xW776</strain>
    </source>
</reference>
<dbReference type="InterPro" id="IPR036220">
    <property type="entry name" value="UDP-Glc/GDP-Man_DH_C_sf"/>
</dbReference>
<evidence type="ECO:0000256" key="2">
    <source>
        <dbReference type="ARBA" id="ARBA00006601"/>
    </source>
</evidence>
<dbReference type="EMBL" id="CP075587">
    <property type="protein sequence ID" value="QYF48856.1"/>
    <property type="molecule type" value="Genomic_DNA"/>
</dbReference>
<evidence type="ECO:0000259" key="9">
    <source>
        <dbReference type="SMART" id="SM00984"/>
    </source>
</evidence>
<evidence type="ECO:0000256" key="7">
    <source>
        <dbReference type="ARBA" id="ARBA00047473"/>
    </source>
</evidence>
<dbReference type="SUPFAM" id="SSF51735">
    <property type="entry name" value="NAD(P)-binding Rossmann-fold domains"/>
    <property type="match status" value="1"/>
</dbReference>
<organism evidence="10 11">
    <name type="scientific">Candidatus Rhabdochlamydia oedothoracis</name>
    <dbReference type="NCBI Taxonomy" id="2720720"/>
    <lineage>
        <taxon>Bacteria</taxon>
        <taxon>Pseudomonadati</taxon>
        <taxon>Chlamydiota</taxon>
        <taxon>Chlamydiia</taxon>
        <taxon>Parachlamydiales</taxon>
        <taxon>Candidatus Rhabdochlamydiaceae</taxon>
        <taxon>Candidatus Rhabdochlamydia</taxon>
    </lineage>
</organism>
<dbReference type="Pfam" id="PF00984">
    <property type="entry name" value="UDPG_MGDP_dh"/>
    <property type="match status" value="1"/>
</dbReference>
<sequence length="469" mass="52203">MDIAIIGAGYVGLVTAACFAEMGHHVICLDINKQKIQNLQKGIIPIYEPGLKELIERNVEDGRLSFTTDYQLATAISQVCFIAVATPSKADGSCDLSYVFSAATSIAEHMKHQLLIVNKSTIPVGTASLVKQHIAQILKERNALIGFDVVSNPEFLKEGNAINDCMKPDRIIIGVDNLDSAKIMREIYSAFTINHDRILVMAPSSAELAKYAANAMLALRISFMNELSSLCEKTGANINDIRIAIGADQRIGYHFLYAGIGYGGSCFPKDIRALCATAETYDLDLSLMRATENVNTQQKKVLADKICRYFSQFNGIFNKTIAIWGLSFKPHTDDIRESPALSLIETLLSQGANLRLFDPVAMPAMRERLGPCHQVTFCKDEYETVQGADAIVLATEWRQFRYIDFTKIIPFLRHLAFFDGRNQYQPKEMEKLGFAYFGIGIPTDYSHKQPNTQKINEKNIISISSTNRT</sequence>
<dbReference type="Gene3D" id="3.40.50.720">
    <property type="entry name" value="NAD(P)-binding Rossmann-like Domain"/>
    <property type="match status" value="2"/>
</dbReference>
<dbReference type="InterPro" id="IPR014026">
    <property type="entry name" value="UDP-Glc/GDP-Man_DH_dimer"/>
</dbReference>
<evidence type="ECO:0000256" key="6">
    <source>
        <dbReference type="ARBA" id="ARBA00023027"/>
    </source>
</evidence>
<dbReference type="InterPro" id="IPR028357">
    <property type="entry name" value="UDPglc_DH_bac"/>
</dbReference>
<dbReference type="PANTHER" id="PTHR43750">
    <property type="entry name" value="UDP-GLUCOSE 6-DEHYDROGENASE TUAD"/>
    <property type="match status" value="1"/>
</dbReference>
<accession>A0ABX8V1X7</accession>
<dbReference type="InterPro" id="IPR017476">
    <property type="entry name" value="UDP-Glc/GDP-Man"/>
</dbReference>
<comment type="similarity">
    <text evidence="2 8">Belongs to the UDP-glucose/GDP-mannose dehydrogenase family.</text>
</comment>
<evidence type="ECO:0000256" key="3">
    <source>
        <dbReference type="ARBA" id="ARBA00012954"/>
    </source>
</evidence>